<evidence type="ECO:0000313" key="2">
    <source>
        <dbReference type="Proteomes" id="UP000190774"/>
    </source>
</evidence>
<dbReference type="Proteomes" id="UP000190774">
    <property type="component" value="Unassembled WGS sequence"/>
</dbReference>
<evidence type="ECO:0008006" key="3">
    <source>
        <dbReference type="Google" id="ProtNLM"/>
    </source>
</evidence>
<dbReference type="STRING" id="48467.SAMN02745166_03348"/>
<sequence>MPVSFLFRVLRPITVLVLSAVVLLTSCQAKLIYYPRSYHEGYRKVLAKRSGARIEYTTGQGQQVAHYMPPMNGKKPTKVWLCYGGNNYLGLDWMQYLTAWDPSFGYLLMDYPGYGDCQGIPNPGRIRDSSREAVQALARHLNETPELLLPRMGVLCHSIGCAAGLMAADDLNIRRVILIAPFTTLTEMGKRFIGWPLCYVNMHRFNNRRHLAHVVDKGAKVVIFHGTADQVIPISMSRELAAAHPGRVTLHEKEGEDHNYILNNIGVEVGDTMSSL</sequence>
<protein>
    <recommendedName>
        <fullName evidence="3">Alpha/beta hydrolase family protein</fullName>
    </recommendedName>
</protein>
<dbReference type="InterPro" id="IPR029058">
    <property type="entry name" value="AB_hydrolase_fold"/>
</dbReference>
<reference evidence="2" key="1">
    <citation type="submission" date="2017-02" db="EMBL/GenBank/DDBJ databases">
        <authorList>
            <person name="Varghese N."/>
            <person name="Submissions S."/>
        </authorList>
    </citation>
    <scope>NUCLEOTIDE SEQUENCE [LARGE SCALE GENOMIC DNA]</scope>
    <source>
        <strain evidence="2">ATCC 700200</strain>
    </source>
</reference>
<dbReference type="RefSeq" id="WP_078814529.1">
    <property type="nucleotide sequence ID" value="NZ_FUYE01000011.1"/>
</dbReference>
<keyword evidence="2" id="KW-1185">Reference proteome</keyword>
<organism evidence="1 2">
    <name type="scientific">Prosthecobacter debontii</name>
    <dbReference type="NCBI Taxonomy" id="48467"/>
    <lineage>
        <taxon>Bacteria</taxon>
        <taxon>Pseudomonadati</taxon>
        <taxon>Verrucomicrobiota</taxon>
        <taxon>Verrucomicrobiia</taxon>
        <taxon>Verrucomicrobiales</taxon>
        <taxon>Verrucomicrobiaceae</taxon>
        <taxon>Prosthecobacter</taxon>
    </lineage>
</organism>
<dbReference type="PANTHER" id="PTHR12277">
    <property type="entry name" value="ALPHA/BETA HYDROLASE DOMAIN-CONTAINING PROTEIN"/>
    <property type="match status" value="1"/>
</dbReference>
<dbReference type="AlphaFoldDB" id="A0A1T4YHF0"/>
<name>A0A1T4YHF0_9BACT</name>
<gene>
    <name evidence="1" type="ORF">SAMN02745166_03348</name>
</gene>
<dbReference type="SUPFAM" id="SSF53474">
    <property type="entry name" value="alpha/beta-Hydrolases"/>
    <property type="match status" value="1"/>
</dbReference>
<dbReference type="EMBL" id="FUYE01000011">
    <property type="protein sequence ID" value="SKB01257.1"/>
    <property type="molecule type" value="Genomic_DNA"/>
</dbReference>
<dbReference type="OrthoDB" id="9777090at2"/>
<dbReference type="PANTHER" id="PTHR12277:SF81">
    <property type="entry name" value="PROTEIN ABHD13"/>
    <property type="match status" value="1"/>
</dbReference>
<evidence type="ECO:0000313" key="1">
    <source>
        <dbReference type="EMBL" id="SKB01257.1"/>
    </source>
</evidence>
<accession>A0A1T4YHF0</accession>
<proteinExistence type="predicted"/>
<dbReference type="Gene3D" id="3.40.50.1820">
    <property type="entry name" value="alpha/beta hydrolase"/>
    <property type="match status" value="1"/>
</dbReference>